<dbReference type="InterPro" id="IPR027410">
    <property type="entry name" value="TCP-1-like_intermed_sf"/>
</dbReference>
<reference evidence="3" key="1">
    <citation type="submission" date="2018-11" db="EMBL/GenBank/DDBJ databases">
        <authorList>
            <consortium name="Genoscope - CEA"/>
            <person name="William W."/>
        </authorList>
    </citation>
    <scope>NUCLEOTIDE SEQUENCE</scope>
</reference>
<dbReference type="SUPFAM" id="SSF54849">
    <property type="entry name" value="GroEL-intermediate domain like"/>
    <property type="match status" value="1"/>
</dbReference>
<organism evidence="3">
    <name type="scientific">Brassica oleracea</name>
    <name type="common">Wild cabbage</name>
    <dbReference type="NCBI Taxonomy" id="3712"/>
    <lineage>
        <taxon>Eukaryota</taxon>
        <taxon>Viridiplantae</taxon>
        <taxon>Streptophyta</taxon>
        <taxon>Embryophyta</taxon>
        <taxon>Tracheophyta</taxon>
        <taxon>Spermatophyta</taxon>
        <taxon>Magnoliopsida</taxon>
        <taxon>eudicotyledons</taxon>
        <taxon>Gunneridae</taxon>
        <taxon>Pentapetalae</taxon>
        <taxon>rosids</taxon>
        <taxon>malvids</taxon>
        <taxon>Brassicales</taxon>
        <taxon>Brassicaceae</taxon>
        <taxon>Brassiceae</taxon>
        <taxon>Brassica</taxon>
    </lineage>
</organism>
<dbReference type="InterPro" id="IPR001844">
    <property type="entry name" value="Cpn60/GroEL"/>
</dbReference>
<name>A0A3P6DYS6_BRAOL</name>
<proteinExistence type="inferred from homology"/>
<sequence length="63" mass="6878">MKIKEELKGEDHREFNLIPKEAKVDKDSELADVEAVSAGNNYELGNMIAEAMAKVGCKGVVTL</sequence>
<protein>
    <submittedName>
        <fullName evidence="3">Uncharacterized protein</fullName>
    </submittedName>
</protein>
<dbReference type="PANTHER" id="PTHR45633">
    <property type="entry name" value="60 KDA HEAT SHOCK PROTEIN, MITOCHONDRIAL"/>
    <property type="match status" value="1"/>
</dbReference>
<evidence type="ECO:0000256" key="1">
    <source>
        <dbReference type="ARBA" id="ARBA00006607"/>
    </source>
</evidence>
<keyword evidence="2" id="KW-0143">Chaperone</keyword>
<dbReference type="GO" id="GO:0042026">
    <property type="term" value="P:protein refolding"/>
    <property type="evidence" value="ECO:0007669"/>
    <property type="project" value="InterPro"/>
</dbReference>
<dbReference type="EMBL" id="LR031875">
    <property type="protein sequence ID" value="VDD28214.1"/>
    <property type="molecule type" value="Genomic_DNA"/>
</dbReference>
<comment type="similarity">
    <text evidence="1">Belongs to the chaperonin (HSP60) family.</text>
</comment>
<dbReference type="AlphaFoldDB" id="A0A3P6DYS6"/>
<gene>
    <name evidence="3" type="ORF">BOLC9T53537H</name>
</gene>
<dbReference type="GO" id="GO:0140662">
    <property type="term" value="F:ATP-dependent protein folding chaperone"/>
    <property type="evidence" value="ECO:0007669"/>
    <property type="project" value="InterPro"/>
</dbReference>
<accession>A0A3P6DYS6</accession>
<evidence type="ECO:0000256" key="2">
    <source>
        <dbReference type="ARBA" id="ARBA00023186"/>
    </source>
</evidence>
<dbReference type="Gene3D" id="3.30.260.10">
    <property type="entry name" value="TCP-1-like chaperonin intermediate domain"/>
    <property type="match status" value="1"/>
</dbReference>
<evidence type="ECO:0000313" key="3">
    <source>
        <dbReference type="EMBL" id="VDD28214.1"/>
    </source>
</evidence>